<dbReference type="EMBL" id="MOEN01000037">
    <property type="protein sequence ID" value="OMH39927.1"/>
    <property type="molecule type" value="Genomic_DNA"/>
</dbReference>
<organism evidence="1 2">
    <name type="scientific">Desulfurobacterium indicum</name>
    <dbReference type="NCBI Taxonomy" id="1914305"/>
    <lineage>
        <taxon>Bacteria</taxon>
        <taxon>Pseudomonadati</taxon>
        <taxon>Aquificota</taxon>
        <taxon>Aquificia</taxon>
        <taxon>Desulfurobacteriales</taxon>
        <taxon>Desulfurobacteriaceae</taxon>
        <taxon>Desulfurobacterium</taxon>
    </lineage>
</organism>
<reference evidence="1 2" key="1">
    <citation type="submission" date="2016-10" db="EMBL/GenBank/DDBJ databases">
        <title>Genome sequence of a sulfur-reducing bacterium Desulfurobacterium indicum K6013.</title>
        <authorList>
            <person name="Cao J."/>
            <person name="Shao Z."/>
            <person name="Alain K."/>
            <person name="Jebbar M."/>
        </authorList>
    </citation>
    <scope>NUCLEOTIDE SEQUENCE [LARGE SCALE GENOMIC DNA]</scope>
    <source>
        <strain evidence="1 2">K6013</strain>
    </source>
</reference>
<protein>
    <submittedName>
        <fullName evidence="1">Uncharacterized protein</fullName>
    </submittedName>
</protein>
<keyword evidence="2" id="KW-1185">Reference proteome</keyword>
<comment type="caution">
    <text evidence="1">The sequence shown here is derived from an EMBL/GenBank/DDBJ whole genome shotgun (WGS) entry which is preliminary data.</text>
</comment>
<dbReference type="AlphaFoldDB" id="A0A1R1MJE7"/>
<name>A0A1R1MJE7_9BACT</name>
<dbReference type="Proteomes" id="UP000187408">
    <property type="component" value="Unassembled WGS sequence"/>
</dbReference>
<sequence>MMVKVEEREAPFTGNQKIEMIIDGEKKIYKVITKLDPHSKHVTYIIPDNFPECMIKVIFGISSKIIGGNRGNKRKRHKELVLSF</sequence>
<dbReference type="RefSeq" id="WP_076713539.1">
    <property type="nucleotide sequence ID" value="NZ_MOEN01000037.1"/>
</dbReference>
<dbReference type="OrthoDB" id="15367at2"/>
<gene>
    <name evidence="1" type="ORF">BLW93_07835</name>
</gene>
<proteinExistence type="predicted"/>
<accession>A0A1R1MJE7</accession>
<evidence type="ECO:0000313" key="1">
    <source>
        <dbReference type="EMBL" id="OMH39927.1"/>
    </source>
</evidence>
<dbReference type="STRING" id="1914305.BLW93_07835"/>
<evidence type="ECO:0000313" key="2">
    <source>
        <dbReference type="Proteomes" id="UP000187408"/>
    </source>
</evidence>